<gene>
    <name evidence="2" type="ORF">KC01_LOCUS7502</name>
</gene>
<keyword evidence="3" id="KW-1185">Reference proteome</keyword>
<name>A0AAV2JI08_KNICA</name>
<dbReference type="EMBL" id="OZ035834">
    <property type="protein sequence ID" value="CAL1576041.1"/>
    <property type="molecule type" value="Genomic_DNA"/>
</dbReference>
<dbReference type="AlphaFoldDB" id="A0AAV2JI08"/>
<feature type="region of interest" description="Disordered" evidence="1">
    <location>
        <begin position="44"/>
        <end position="71"/>
    </location>
</feature>
<organism evidence="2 3">
    <name type="scientific">Knipowitschia caucasica</name>
    <name type="common">Caucasian dwarf goby</name>
    <name type="synonym">Pomatoschistus caucasicus</name>
    <dbReference type="NCBI Taxonomy" id="637954"/>
    <lineage>
        <taxon>Eukaryota</taxon>
        <taxon>Metazoa</taxon>
        <taxon>Chordata</taxon>
        <taxon>Craniata</taxon>
        <taxon>Vertebrata</taxon>
        <taxon>Euteleostomi</taxon>
        <taxon>Actinopterygii</taxon>
        <taxon>Neopterygii</taxon>
        <taxon>Teleostei</taxon>
        <taxon>Neoteleostei</taxon>
        <taxon>Acanthomorphata</taxon>
        <taxon>Gobiaria</taxon>
        <taxon>Gobiiformes</taxon>
        <taxon>Gobioidei</taxon>
        <taxon>Gobiidae</taxon>
        <taxon>Gobiinae</taxon>
        <taxon>Knipowitschia</taxon>
    </lineage>
</organism>
<protein>
    <submittedName>
        <fullName evidence="2">Uncharacterized protein</fullName>
    </submittedName>
</protein>
<evidence type="ECO:0000313" key="2">
    <source>
        <dbReference type="EMBL" id="CAL1576041.1"/>
    </source>
</evidence>
<evidence type="ECO:0000313" key="3">
    <source>
        <dbReference type="Proteomes" id="UP001497482"/>
    </source>
</evidence>
<evidence type="ECO:0000256" key="1">
    <source>
        <dbReference type="SAM" id="MobiDB-lite"/>
    </source>
</evidence>
<reference evidence="2 3" key="1">
    <citation type="submission" date="2024-04" db="EMBL/GenBank/DDBJ databases">
        <authorList>
            <person name="Waldvogel A.-M."/>
            <person name="Schoenle A."/>
        </authorList>
    </citation>
    <scope>NUCLEOTIDE SEQUENCE [LARGE SCALE GENOMIC DNA]</scope>
</reference>
<dbReference type="Proteomes" id="UP001497482">
    <property type="component" value="Chromosome 12"/>
</dbReference>
<accession>A0AAV2JI08</accession>
<sequence>MGFGVNWSGVAHGLGCRRRRRVVRRIASQLPLFLCPLALAARADGTTGEPARPDQKSGVNQYRYLAPKDAP</sequence>
<proteinExistence type="predicted"/>